<dbReference type="KEGG" id="tro:trd_0451"/>
<name>B9KYA7_THERP</name>
<organism evidence="1 2">
    <name type="scientific">Thermomicrobium roseum (strain ATCC 27502 / DSM 5159 / P-2)</name>
    <dbReference type="NCBI Taxonomy" id="309801"/>
    <lineage>
        <taxon>Bacteria</taxon>
        <taxon>Pseudomonadati</taxon>
        <taxon>Thermomicrobiota</taxon>
        <taxon>Thermomicrobia</taxon>
        <taxon>Thermomicrobiales</taxon>
        <taxon>Thermomicrobiaceae</taxon>
        <taxon>Thermomicrobium</taxon>
    </lineage>
</organism>
<evidence type="ECO:0000313" key="1">
    <source>
        <dbReference type="EMBL" id="ACM06353.1"/>
    </source>
</evidence>
<accession>B9KYA7</accession>
<reference evidence="1 2" key="1">
    <citation type="journal article" date="2009" name="PLoS ONE">
        <title>Complete genome sequence of the aerobic CO-oxidizing thermophile Thermomicrobium roseum.</title>
        <authorList>
            <person name="Wu D."/>
            <person name="Raymond J."/>
            <person name="Wu M."/>
            <person name="Chatterji S."/>
            <person name="Ren Q."/>
            <person name="Graham J.E."/>
            <person name="Bryant D.A."/>
            <person name="Robb F."/>
            <person name="Colman A."/>
            <person name="Tallon L.J."/>
            <person name="Badger J.H."/>
            <person name="Madupu R."/>
            <person name="Ward N.L."/>
            <person name="Eisen J.A."/>
        </authorList>
    </citation>
    <scope>NUCLEOTIDE SEQUENCE [LARGE SCALE GENOMIC DNA]</scope>
    <source>
        <strain evidence="2">ATCC 27502 / DSM 5159 / P-2</strain>
    </source>
</reference>
<dbReference type="STRING" id="309801.trd_0451"/>
<keyword evidence="2" id="KW-1185">Reference proteome</keyword>
<dbReference type="InterPro" id="IPR007362">
    <property type="entry name" value="DUF429"/>
</dbReference>
<dbReference type="AlphaFoldDB" id="B9KYA7"/>
<proteinExistence type="predicted"/>
<gene>
    <name evidence="1" type="ordered locus">trd_0451</name>
</gene>
<dbReference type="Pfam" id="PF04250">
    <property type="entry name" value="DUF429"/>
    <property type="match status" value="1"/>
</dbReference>
<dbReference type="eggNOG" id="ENOG50308WN">
    <property type="taxonomic scope" value="Bacteria"/>
</dbReference>
<protein>
    <recommendedName>
        <fullName evidence="3">DUF429 domain-containing protein</fullName>
    </recommendedName>
</protein>
<dbReference type="HOGENOM" id="CLU_088480_0_0_0"/>
<dbReference type="Proteomes" id="UP000000447">
    <property type="component" value="Chromosome"/>
</dbReference>
<dbReference type="EMBL" id="CP001275">
    <property type="protein sequence ID" value="ACM06353.1"/>
    <property type="molecule type" value="Genomic_DNA"/>
</dbReference>
<sequence>MRIMGIDFSAARDASRKIWLAFGNAVSDQLHIETLAPLETLADRPLANASAVLARIIASSGPSIIACDACFGLPVPSSAAPWHTWLLSYPSRFADAEQLRQEGRDAHGRERKRLTDRVARAPFAPTNLRIYRQTDSWLRSVLHPLVAADAVAVAPFERLREDRPCLLEVCPSVSLREFGLPNLRYKGSDHLRRQCRCDILTGLTRLGLDLPSSLASRALDDPGGDALDALIAAITAWLVVRQDLLACPLPAEAFIEGWIYYPILSSPTNAR</sequence>
<evidence type="ECO:0000313" key="2">
    <source>
        <dbReference type="Proteomes" id="UP000000447"/>
    </source>
</evidence>
<evidence type="ECO:0008006" key="3">
    <source>
        <dbReference type="Google" id="ProtNLM"/>
    </source>
</evidence>